<sequence length="395" mass="43876">MAVNDRCRLCRDNLRIQGVLSHCRKIFQKDTNAKSIEERLAELGLTLANVQERSFRICLKCIRFIARLEESLRTFREWQNAEKEPNHPTISSSTSSTTTASVADTTTTTTTASAIASKRDRAQTPSKQPPTPTAPPAPKLPRLATDNTPGRARQSVTEVVVYYPTRSKGERMVCPDDTAVIVEALARKNWNWAAKQITKHQELFGPLTEHIQNILEEECKKICSPFTHFMLANTSADNLKAFSFQKLQADFQRVSPFLYSMFLCVTKQSARTACVAASIALKGRDNHMSAFAYYVNSVLQCAGVKKAAFKRLGKLDITTSYTAALKKQKELAQTCGEDLKTLKVACEIFLREEVEKTSTACGGSVPKAERDEEATGCSTPSTGRQTDTHVPHVVY</sequence>
<feature type="compositionally biased region" description="Polar residues" evidence="1">
    <location>
        <begin position="376"/>
        <end position="385"/>
    </location>
</feature>
<reference evidence="2 3" key="1">
    <citation type="submission" date="2019-01" db="EMBL/GenBank/DDBJ databases">
        <title>Genome Assembly of Collichthys lucidus.</title>
        <authorList>
            <person name="Cai M."/>
            <person name="Xiao S."/>
        </authorList>
    </citation>
    <scope>NUCLEOTIDE SEQUENCE [LARGE SCALE GENOMIC DNA]</scope>
    <source>
        <strain evidence="2">JT15FE1705JMU</strain>
        <tissue evidence="2">Muscle</tissue>
    </source>
</reference>
<keyword evidence="3" id="KW-1185">Reference proteome</keyword>
<feature type="region of interest" description="Disordered" evidence="1">
    <location>
        <begin position="361"/>
        <end position="395"/>
    </location>
</feature>
<feature type="compositionally biased region" description="Low complexity" evidence="1">
    <location>
        <begin position="89"/>
        <end position="116"/>
    </location>
</feature>
<evidence type="ECO:0008006" key="4">
    <source>
        <dbReference type="Google" id="ProtNLM"/>
    </source>
</evidence>
<organism evidence="2 3">
    <name type="scientific">Collichthys lucidus</name>
    <name type="common">Big head croaker</name>
    <name type="synonym">Sciaena lucida</name>
    <dbReference type="NCBI Taxonomy" id="240159"/>
    <lineage>
        <taxon>Eukaryota</taxon>
        <taxon>Metazoa</taxon>
        <taxon>Chordata</taxon>
        <taxon>Craniata</taxon>
        <taxon>Vertebrata</taxon>
        <taxon>Euteleostomi</taxon>
        <taxon>Actinopterygii</taxon>
        <taxon>Neopterygii</taxon>
        <taxon>Teleostei</taxon>
        <taxon>Neoteleostei</taxon>
        <taxon>Acanthomorphata</taxon>
        <taxon>Eupercaria</taxon>
        <taxon>Sciaenidae</taxon>
        <taxon>Collichthys</taxon>
    </lineage>
</organism>
<accession>A0A4U5VF45</accession>
<evidence type="ECO:0000313" key="2">
    <source>
        <dbReference type="EMBL" id="TKS86827.1"/>
    </source>
</evidence>
<feature type="region of interest" description="Disordered" evidence="1">
    <location>
        <begin position="79"/>
        <end position="152"/>
    </location>
</feature>
<dbReference type="STRING" id="240159.A0A4U5VF45"/>
<dbReference type="EMBL" id="CM014095">
    <property type="protein sequence ID" value="TKS86827.1"/>
    <property type="molecule type" value="Genomic_DNA"/>
</dbReference>
<gene>
    <name evidence="2" type="ORF">D9C73_020947</name>
</gene>
<dbReference type="Proteomes" id="UP000298787">
    <property type="component" value="Chromosome 18"/>
</dbReference>
<feature type="compositionally biased region" description="Basic and acidic residues" evidence="1">
    <location>
        <begin position="386"/>
        <end position="395"/>
    </location>
</feature>
<protein>
    <recommendedName>
        <fullName evidence="4">ZAD domain-containing protein</fullName>
    </recommendedName>
</protein>
<evidence type="ECO:0000313" key="3">
    <source>
        <dbReference type="Proteomes" id="UP000298787"/>
    </source>
</evidence>
<proteinExistence type="predicted"/>
<dbReference type="AlphaFoldDB" id="A0A4U5VF45"/>
<name>A0A4U5VF45_COLLU</name>
<feature type="compositionally biased region" description="Pro residues" evidence="1">
    <location>
        <begin position="127"/>
        <end position="139"/>
    </location>
</feature>
<evidence type="ECO:0000256" key="1">
    <source>
        <dbReference type="SAM" id="MobiDB-lite"/>
    </source>
</evidence>